<comment type="caution">
    <text evidence="1">The sequence shown here is derived from an EMBL/GenBank/DDBJ whole genome shotgun (WGS) entry which is preliminary data.</text>
</comment>
<accession>A0A520XDT9</accession>
<evidence type="ECO:0000313" key="1">
    <source>
        <dbReference type="EMBL" id="RZV39318.1"/>
    </source>
</evidence>
<gene>
    <name evidence="1" type="ORF">EVJ48_05165</name>
</gene>
<organism evidence="1 2">
    <name type="scientific">Candidatus Acidulodesulfobacterium acidiphilum</name>
    <dbReference type="NCBI Taxonomy" id="2597224"/>
    <lineage>
        <taxon>Bacteria</taxon>
        <taxon>Deltaproteobacteria</taxon>
        <taxon>Candidatus Acidulodesulfobacterales</taxon>
        <taxon>Candidatus Acidulodesulfobacterium</taxon>
    </lineage>
</organism>
<proteinExistence type="predicted"/>
<evidence type="ECO:0000313" key="2">
    <source>
        <dbReference type="Proteomes" id="UP000322454"/>
    </source>
</evidence>
<protein>
    <submittedName>
        <fullName evidence="1">Uncharacterized protein</fullName>
    </submittedName>
</protein>
<dbReference type="EMBL" id="SHMQ01000011">
    <property type="protein sequence ID" value="RZV39318.1"/>
    <property type="molecule type" value="Genomic_DNA"/>
</dbReference>
<sequence>MNLLKLKIADNIIILNNYIMLILSEKRENPVNLKKIFERKVLLTRLFFKSGIRCENLDLSRFKNINEEVYKIDIQNKLSYIIESDKKIIDMLDGMKENVGEKIAMLNKISSAIKAYKSN</sequence>
<dbReference type="AlphaFoldDB" id="A0A520XDT9"/>
<reference evidence="1 2" key="1">
    <citation type="submission" date="2019-01" db="EMBL/GenBank/DDBJ databases">
        <title>Insights into ecological role of a new deltaproteobacterial order Candidatus Sinidesulfobacterales (Sva0485) by metagenomics and metatranscriptomics.</title>
        <authorList>
            <person name="Tan S."/>
            <person name="Liu J."/>
            <person name="Fang Y."/>
            <person name="Hedlund B."/>
            <person name="Lian Z.-H."/>
            <person name="Huang L.-Y."/>
            <person name="Li J.-T."/>
            <person name="Huang L.-N."/>
            <person name="Li W.-J."/>
            <person name="Jiang H.-C."/>
            <person name="Dong H.-L."/>
            <person name="Shu W.-S."/>
        </authorList>
    </citation>
    <scope>NUCLEOTIDE SEQUENCE [LARGE SCALE GENOMIC DNA]</scope>
    <source>
        <strain evidence="1">AP4</strain>
    </source>
</reference>
<dbReference type="Proteomes" id="UP000322454">
    <property type="component" value="Unassembled WGS sequence"/>
</dbReference>
<name>A0A520XDT9_9DELT</name>